<dbReference type="SUPFAM" id="SSF51182">
    <property type="entry name" value="RmlC-like cupins"/>
    <property type="match status" value="1"/>
</dbReference>
<dbReference type="AlphaFoldDB" id="A0A563VJJ9"/>
<proteinExistence type="predicted"/>
<sequence>MSEQKFIDTNTQSWNNLEQFPGTQILPLAEPVPQGSIHRLRMKKGTVIPVHSHPCDEYVYVLDGTIETDGKECKAGTFWFTPANTKNGSHKAITDVEILTIRLGAMGEFET</sequence>
<dbReference type="Proteomes" id="UP000320055">
    <property type="component" value="Unassembled WGS sequence"/>
</dbReference>
<evidence type="ECO:0000259" key="1">
    <source>
        <dbReference type="Pfam" id="PF12973"/>
    </source>
</evidence>
<protein>
    <recommendedName>
        <fullName evidence="1">ChrR-like cupin domain-containing protein</fullName>
    </recommendedName>
</protein>
<evidence type="ECO:0000313" key="2">
    <source>
        <dbReference type="EMBL" id="VEP11614.1"/>
    </source>
</evidence>
<gene>
    <name evidence="2" type="ORF">H1P_110064</name>
</gene>
<dbReference type="InterPro" id="IPR011051">
    <property type="entry name" value="RmlC_Cupin_sf"/>
</dbReference>
<dbReference type="EMBL" id="CAACVJ010000013">
    <property type="protein sequence ID" value="VEP11614.1"/>
    <property type="molecule type" value="Genomic_DNA"/>
</dbReference>
<dbReference type="InterPro" id="IPR025979">
    <property type="entry name" value="ChrR-like_cupin_dom"/>
</dbReference>
<keyword evidence="3" id="KW-1185">Reference proteome</keyword>
<dbReference type="Pfam" id="PF12973">
    <property type="entry name" value="Cupin_7"/>
    <property type="match status" value="1"/>
</dbReference>
<reference evidence="2 3" key="1">
    <citation type="submission" date="2019-01" db="EMBL/GenBank/DDBJ databases">
        <authorList>
            <person name="Brito A."/>
        </authorList>
    </citation>
    <scope>NUCLEOTIDE SEQUENCE [LARGE SCALE GENOMIC DNA]</scope>
    <source>
        <strain evidence="2">1</strain>
    </source>
</reference>
<evidence type="ECO:0000313" key="3">
    <source>
        <dbReference type="Proteomes" id="UP000320055"/>
    </source>
</evidence>
<dbReference type="RefSeq" id="WP_144863871.1">
    <property type="nucleotide sequence ID" value="NZ_LR213774.1"/>
</dbReference>
<name>A0A563VJJ9_9CYAN</name>
<accession>A0A563VJJ9</accession>
<dbReference type="InterPro" id="IPR014710">
    <property type="entry name" value="RmlC-like_jellyroll"/>
</dbReference>
<dbReference type="Gene3D" id="2.60.120.10">
    <property type="entry name" value="Jelly Rolls"/>
    <property type="match status" value="1"/>
</dbReference>
<dbReference type="OrthoDB" id="7506908at2"/>
<feature type="domain" description="ChrR-like cupin" evidence="1">
    <location>
        <begin position="4"/>
        <end position="105"/>
    </location>
</feature>
<organism evidence="2 3">
    <name type="scientific">Hyella patelloides LEGE 07179</name>
    <dbReference type="NCBI Taxonomy" id="945734"/>
    <lineage>
        <taxon>Bacteria</taxon>
        <taxon>Bacillati</taxon>
        <taxon>Cyanobacteriota</taxon>
        <taxon>Cyanophyceae</taxon>
        <taxon>Pleurocapsales</taxon>
        <taxon>Hyellaceae</taxon>
        <taxon>Hyella</taxon>
    </lineage>
</organism>